<dbReference type="KEGG" id="cyz:C3B44_00355"/>
<name>A0A2U1T8V5_9CORY</name>
<dbReference type="InterPro" id="IPR025161">
    <property type="entry name" value="IS402-like_dom"/>
</dbReference>
<dbReference type="PANTHER" id="PTHR46637">
    <property type="entry name" value="TIS1421-TRANSPOSASE PROTEIN A"/>
    <property type="match status" value="1"/>
</dbReference>
<evidence type="ECO:0000313" key="3">
    <source>
        <dbReference type="Proteomes" id="UP000244989"/>
    </source>
</evidence>
<dbReference type="EMBL" id="QEEZ01000003">
    <property type="protein sequence ID" value="PWC02375.1"/>
    <property type="molecule type" value="Genomic_DNA"/>
</dbReference>
<reference evidence="3" key="1">
    <citation type="submission" date="2018-04" db="EMBL/GenBank/DDBJ databases">
        <authorList>
            <person name="Liu S."/>
            <person name="Wang Z."/>
            <person name="Li J."/>
        </authorList>
    </citation>
    <scope>NUCLEOTIDE SEQUENCE [LARGE SCALE GENOMIC DNA]</scope>
    <source>
        <strain evidence="3">2189</strain>
    </source>
</reference>
<keyword evidence="3" id="KW-1185">Reference proteome</keyword>
<dbReference type="OrthoDB" id="4546548at2"/>
<protein>
    <recommendedName>
        <fullName evidence="1">Insertion element IS402-like domain-containing protein</fullName>
    </recommendedName>
</protein>
<proteinExistence type="predicted"/>
<dbReference type="Pfam" id="PF13340">
    <property type="entry name" value="DUF4096"/>
    <property type="match status" value="1"/>
</dbReference>
<feature type="domain" description="Insertion element IS402-like" evidence="1">
    <location>
        <begin position="2"/>
        <end position="71"/>
    </location>
</feature>
<gene>
    <name evidence="2" type="ORF">DF222_01655</name>
</gene>
<dbReference type="InterPro" id="IPR052909">
    <property type="entry name" value="Transposase_6_like"/>
</dbReference>
<dbReference type="PANTHER" id="PTHR46637:SF1">
    <property type="entry name" value="BLL5188 PROTEIN"/>
    <property type="match status" value="1"/>
</dbReference>
<evidence type="ECO:0000259" key="1">
    <source>
        <dbReference type="Pfam" id="PF13340"/>
    </source>
</evidence>
<accession>A0A2U1T8V5</accession>
<dbReference type="RefSeq" id="WP_108430616.1">
    <property type="nucleotide sequence ID" value="NZ_CP026947.1"/>
</dbReference>
<comment type="caution">
    <text evidence="2">The sequence shown here is derived from an EMBL/GenBank/DDBJ whole genome shotgun (WGS) entry which is preliminary data.</text>
</comment>
<dbReference type="AlphaFoldDB" id="A0A2U1T8V5"/>
<sequence>MLSDAQWEMVEELLPRRTGRKGRPFSDPRQMLEAILYCLRAGIARCDLPACFGSWQTVYTWHNRMAKDGHLGRDLSATS</sequence>
<organism evidence="2 3">
    <name type="scientific">Corynebacterium yudongzhengii</name>
    <dbReference type="NCBI Taxonomy" id="2080740"/>
    <lineage>
        <taxon>Bacteria</taxon>
        <taxon>Bacillati</taxon>
        <taxon>Actinomycetota</taxon>
        <taxon>Actinomycetes</taxon>
        <taxon>Mycobacteriales</taxon>
        <taxon>Corynebacteriaceae</taxon>
        <taxon>Corynebacterium</taxon>
    </lineage>
</organism>
<evidence type="ECO:0000313" key="2">
    <source>
        <dbReference type="EMBL" id="PWC02375.1"/>
    </source>
</evidence>
<dbReference type="Proteomes" id="UP000244989">
    <property type="component" value="Unassembled WGS sequence"/>
</dbReference>